<proteinExistence type="predicted"/>
<evidence type="ECO:0000313" key="5">
    <source>
        <dbReference type="Proteomes" id="UP000552935"/>
    </source>
</evidence>
<dbReference type="AlphaFoldDB" id="A0A508ZBI2"/>
<evidence type="ECO:0000313" key="3">
    <source>
        <dbReference type="EMBL" id="THC79021.1"/>
    </source>
</evidence>
<name>A0A508ZBI2_LACRH</name>
<dbReference type="Proteomes" id="UP000552935">
    <property type="component" value="Unassembled WGS sequence"/>
</dbReference>
<evidence type="ECO:0000256" key="1">
    <source>
        <dbReference type="SAM" id="Phobius"/>
    </source>
</evidence>
<dbReference type="EMBL" id="SSHM01000001">
    <property type="protein sequence ID" value="THC79021.1"/>
    <property type="molecule type" value="Genomic_DNA"/>
</dbReference>
<dbReference type="RefSeq" id="WP_005690599.1">
    <property type="nucleotide sequence ID" value="NZ_CABFNI010000034.1"/>
</dbReference>
<dbReference type="EMBL" id="JACCKI010000001">
    <property type="protein sequence ID" value="NZA03706.1"/>
    <property type="molecule type" value="Genomic_DNA"/>
</dbReference>
<keyword evidence="1" id="KW-1133">Transmembrane helix</keyword>
<accession>A0A508ZBI2</accession>
<dbReference type="Proteomes" id="UP000307517">
    <property type="component" value="Unassembled WGS sequence"/>
</dbReference>
<keyword evidence="1" id="KW-0812">Transmembrane</keyword>
<feature type="transmembrane region" description="Helical" evidence="1">
    <location>
        <begin position="6"/>
        <end position="27"/>
    </location>
</feature>
<comment type="caution">
    <text evidence="2">The sequence shown here is derived from an EMBL/GenBank/DDBJ whole genome shotgun (WGS) entry which is preliminary data.</text>
</comment>
<feature type="transmembrane region" description="Helical" evidence="1">
    <location>
        <begin position="67"/>
        <end position="87"/>
    </location>
</feature>
<evidence type="ECO:0000313" key="2">
    <source>
        <dbReference type="EMBL" id="NZA03706.1"/>
    </source>
</evidence>
<reference evidence="3 4" key="1">
    <citation type="submission" date="2019-04" db="EMBL/GenBank/DDBJ databases">
        <title>Genome Announcement to Ensure Probiotic Safety of Lactobacillus rhamnosus UBLR-58.</title>
        <authorList>
            <person name="Sulthana A."/>
            <person name="Lakshmi S.G."/>
            <person name="Madempudi R.S."/>
        </authorList>
    </citation>
    <scope>NUCLEOTIDE SEQUENCE [LARGE SCALE GENOMIC DNA]</scope>
    <source>
        <strain evidence="3 4">UBLR-58</strain>
    </source>
</reference>
<organism evidence="2 5">
    <name type="scientific">Lacticaseibacillus rhamnosus</name>
    <name type="common">Lactobacillus rhamnosus</name>
    <dbReference type="NCBI Taxonomy" id="47715"/>
    <lineage>
        <taxon>Bacteria</taxon>
        <taxon>Bacillati</taxon>
        <taxon>Bacillota</taxon>
        <taxon>Bacilli</taxon>
        <taxon>Lactobacillales</taxon>
        <taxon>Lactobacillaceae</taxon>
        <taxon>Lacticaseibacillus</taxon>
    </lineage>
</organism>
<gene>
    <name evidence="3" type="ORF">E6L36_00475</name>
    <name evidence="2" type="ORF">H0N82_00895</name>
</gene>
<feature type="transmembrane region" description="Helical" evidence="1">
    <location>
        <begin position="161"/>
        <end position="180"/>
    </location>
</feature>
<feature type="transmembrane region" description="Helical" evidence="1">
    <location>
        <begin position="99"/>
        <end position="119"/>
    </location>
</feature>
<protein>
    <submittedName>
        <fullName evidence="2">Uncharacterized protein</fullName>
    </submittedName>
</protein>
<sequence>MFSLYSWVIYAILFLIASFCCAFYSLFIRHKFKLHDRLLTKAFGDPLHNPYRFLETEDDQIARLSQAFKFTTFIGIGCYFIGLFLFFKNLNNFSNQINLGLIAITICFMLIGIISLILAQLTDQQKMIRQIKAYHQQKYKLKFCDFFDSAKPSASIRRNQANIVGLLFLLAMLFCIFMFFNSVNYSPLSTSRITPTYLLLGKH</sequence>
<reference evidence="2 5" key="2">
    <citation type="submission" date="2020-07" db="EMBL/GenBank/DDBJ databases">
        <title>Organ Donor 1.</title>
        <authorList>
            <person name="Marsh A.J."/>
            <person name="Azcarate-Peril M.A."/>
        </authorList>
    </citation>
    <scope>NUCLEOTIDE SEQUENCE [LARGE SCALE GENOMIC DNA]</scope>
    <source>
        <strain evidence="2 5">AMC0712</strain>
    </source>
</reference>
<keyword evidence="1" id="KW-0472">Membrane</keyword>
<evidence type="ECO:0000313" key="4">
    <source>
        <dbReference type="Proteomes" id="UP000307517"/>
    </source>
</evidence>